<dbReference type="EMBL" id="VRSX01000006">
    <property type="protein sequence ID" value="TXK08794.1"/>
    <property type="molecule type" value="Genomic_DNA"/>
</dbReference>
<gene>
    <name evidence="1" type="ORF">FVP74_11900</name>
</gene>
<accession>A0A5C8HS67</accession>
<dbReference type="Proteomes" id="UP000321949">
    <property type="component" value="Unassembled WGS sequence"/>
</dbReference>
<evidence type="ECO:0000313" key="1">
    <source>
        <dbReference type="EMBL" id="TXK08794.1"/>
    </source>
</evidence>
<name>A0A5C8HS67_9MICO</name>
<dbReference type="AlphaFoldDB" id="A0A5C8HS67"/>
<proteinExistence type="predicted"/>
<dbReference type="RefSeq" id="WP_147051394.1">
    <property type="nucleotide sequence ID" value="NZ_BKAH01000019.1"/>
</dbReference>
<organism evidence="1 2">
    <name type="scientific">Microbacterium saccharophilum</name>
    <dbReference type="NCBI Taxonomy" id="1213358"/>
    <lineage>
        <taxon>Bacteria</taxon>
        <taxon>Bacillati</taxon>
        <taxon>Actinomycetota</taxon>
        <taxon>Actinomycetes</taxon>
        <taxon>Micrococcales</taxon>
        <taxon>Microbacteriaceae</taxon>
        <taxon>Microbacterium</taxon>
    </lineage>
</organism>
<dbReference type="OrthoDB" id="372604at85006"/>
<keyword evidence="2" id="KW-1185">Reference proteome</keyword>
<evidence type="ECO:0000313" key="2">
    <source>
        <dbReference type="Proteomes" id="UP000321949"/>
    </source>
</evidence>
<reference evidence="1 2" key="1">
    <citation type="submission" date="2019-08" db="EMBL/GenBank/DDBJ databases">
        <authorList>
            <person name="Dong K."/>
        </authorList>
    </citation>
    <scope>NUCLEOTIDE SEQUENCE [LARGE SCALE GENOMIC DNA]</scope>
    <source>
        <strain evidence="1 2">K-1</strain>
    </source>
</reference>
<protein>
    <submittedName>
        <fullName evidence="1">Uncharacterized protein</fullName>
    </submittedName>
</protein>
<comment type="caution">
    <text evidence="1">The sequence shown here is derived from an EMBL/GenBank/DDBJ whole genome shotgun (WGS) entry which is preliminary data.</text>
</comment>
<sequence>MAHSVSQPKPGGLLDFVNSATDGGALSVRSIRAEGDLVAQSPARITVWCEGAGTGAGGEYTIVKVVLGDESPATVIASSVLPVGSLFTQDLAPGQAGQIFLSVDTADPTKDFEGRIVADVVAGEDESTFTIDEGVLWRSAPSVRSGVIVVAWEDGVMRCAPMPVTAPLFEQTQWGTRNTMRNPDAASGPACAPADLATWIAGLLVEY</sequence>